<feature type="domain" description="Peptidase M48" evidence="8">
    <location>
        <begin position="184"/>
        <end position="335"/>
    </location>
</feature>
<keyword evidence="5 6" id="KW-0482">Metalloprotease</keyword>
<feature type="transmembrane region" description="Helical" evidence="7">
    <location>
        <begin position="100"/>
        <end position="123"/>
    </location>
</feature>
<comment type="similarity">
    <text evidence="6">Belongs to the peptidase M48 family.</text>
</comment>
<dbReference type="PANTHER" id="PTHR22726:SF1">
    <property type="entry name" value="METALLOENDOPEPTIDASE OMA1, MITOCHONDRIAL"/>
    <property type="match status" value="1"/>
</dbReference>
<evidence type="ECO:0000256" key="7">
    <source>
        <dbReference type="SAM" id="Phobius"/>
    </source>
</evidence>
<keyword evidence="7" id="KW-0812">Transmembrane</keyword>
<organism evidence="9 10">
    <name type="scientific">Niveispirillum lacus</name>
    <dbReference type="NCBI Taxonomy" id="1981099"/>
    <lineage>
        <taxon>Bacteria</taxon>
        <taxon>Pseudomonadati</taxon>
        <taxon>Pseudomonadota</taxon>
        <taxon>Alphaproteobacteria</taxon>
        <taxon>Rhodospirillales</taxon>
        <taxon>Azospirillaceae</taxon>
        <taxon>Niveispirillum</taxon>
    </lineage>
</organism>
<keyword evidence="1 6" id="KW-0645">Protease</keyword>
<dbReference type="EMBL" id="NOXU01000022">
    <property type="protein sequence ID" value="OYQ36421.1"/>
    <property type="molecule type" value="Genomic_DNA"/>
</dbReference>
<sequence length="364" mass="39119">MQASYEDRQTGRAIPVRLTFLEQWLVIDREDGRELDRWSWRDVAPIPGDFPDGRLRVGLAADAHAVLVLDDPDALLRCAHATGMPQPAQQQHRVRRELPLAVWLVGAVLSVLLLVEFVIPAMAGMLAPMVPTSWQARIGDQVQTLATALLTRKGGNDRCDAPDGVAALKKLADRLPPVAGTTRLHIIDSDLPNAFALPGGHVSVTTALMDRADGPEAILGVLAHEMGHLHHGHSMERVMRYGLSSALISMVVGDIGGGALAVGVSQMVESEFSQDQERQADAYAIDALAQARVSPLPLARLFETIRTEHPEADGTLAEWMGSHPTLSERIATLQRAGGGQTAGAVLEAAEWQALKNICQTAAAD</sequence>
<keyword evidence="4 6" id="KW-0862">Zinc</keyword>
<dbReference type="InterPro" id="IPR051156">
    <property type="entry name" value="Mito/Outer_Membr_Metalloprot"/>
</dbReference>
<gene>
    <name evidence="9" type="ORF">CHU95_04100</name>
</gene>
<keyword evidence="3 6" id="KW-0378">Hydrolase</keyword>
<dbReference type="GO" id="GO:0051603">
    <property type="term" value="P:proteolysis involved in protein catabolic process"/>
    <property type="evidence" value="ECO:0007669"/>
    <property type="project" value="TreeGrafter"/>
</dbReference>
<evidence type="ECO:0000313" key="9">
    <source>
        <dbReference type="EMBL" id="OYQ36421.1"/>
    </source>
</evidence>
<reference evidence="9 10" key="1">
    <citation type="submission" date="2017-07" db="EMBL/GenBank/DDBJ databases">
        <title>Niveispirillum cyanobacteriorum sp. nov., isolated from cyanobacterial aggregates in a eutrophic lake.</title>
        <authorList>
            <person name="Cai H."/>
        </authorList>
    </citation>
    <scope>NUCLEOTIDE SEQUENCE [LARGE SCALE GENOMIC DNA]</scope>
    <source>
        <strain evidence="10">TH1-14</strain>
    </source>
</reference>
<dbReference type="InterPro" id="IPR001915">
    <property type="entry name" value="Peptidase_M48"/>
</dbReference>
<name>A0A255Z4R9_9PROT</name>
<dbReference type="AlphaFoldDB" id="A0A255Z4R9"/>
<protein>
    <recommendedName>
        <fullName evidence="8">Peptidase M48 domain-containing protein</fullName>
    </recommendedName>
</protein>
<dbReference type="Gene3D" id="3.30.2010.10">
    <property type="entry name" value="Metalloproteases ('zincins'), catalytic domain"/>
    <property type="match status" value="1"/>
</dbReference>
<evidence type="ECO:0000259" key="8">
    <source>
        <dbReference type="Pfam" id="PF01435"/>
    </source>
</evidence>
<dbReference type="GO" id="GO:0046872">
    <property type="term" value="F:metal ion binding"/>
    <property type="evidence" value="ECO:0007669"/>
    <property type="project" value="UniProtKB-KW"/>
</dbReference>
<comment type="cofactor">
    <cofactor evidence="6">
        <name>Zn(2+)</name>
        <dbReference type="ChEBI" id="CHEBI:29105"/>
    </cofactor>
    <text evidence="6">Binds 1 zinc ion per subunit.</text>
</comment>
<evidence type="ECO:0000256" key="4">
    <source>
        <dbReference type="ARBA" id="ARBA00022833"/>
    </source>
</evidence>
<keyword evidence="10" id="KW-1185">Reference proteome</keyword>
<evidence type="ECO:0000256" key="3">
    <source>
        <dbReference type="ARBA" id="ARBA00022801"/>
    </source>
</evidence>
<dbReference type="GO" id="GO:0016020">
    <property type="term" value="C:membrane"/>
    <property type="evidence" value="ECO:0007669"/>
    <property type="project" value="TreeGrafter"/>
</dbReference>
<keyword evidence="7" id="KW-1133">Transmembrane helix</keyword>
<dbReference type="Proteomes" id="UP000216998">
    <property type="component" value="Unassembled WGS sequence"/>
</dbReference>
<dbReference type="PANTHER" id="PTHR22726">
    <property type="entry name" value="METALLOENDOPEPTIDASE OMA1"/>
    <property type="match status" value="1"/>
</dbReference>
<comment type="caution">
    <text evidence="9">The sequence shown here is derived from an EMBL/GenBank/DDBJ whole genome shotgun (WGS) entry which is preliminary data.</text>
</comment>
<keyword evidence="2" id="KW-0479">Metal-binding</keyword>
<dbReference type="Pfam" id="PF01435">
    <property type="entry name" value="Peptidase_M48"/>
    <property type="match status" value="1"/>
</dbReference>
<evidence type="ECO:0000256" key="6">
    <source>
        <dbReference type="RuleBase" id="RU003983"/>
    </source>
</evidence>
<dbReference type="RefSeq" id="WP_245837873.1">
    <property type="nucleotide sequence ID" value="NZ_NOXU01000022.1"/>
</dbReference>
<accession>A0A255Z4R9</accession>
<dbReference type="CDD" id="cd07332">
    <property type="entry name" value="M48C_Oma1_like"/>
    <property type="match status" value="1"/>
</dbReference>
<evidence type="ECO:0000313" key="10">
    <source>
        <dbReference type="Proteomes" id="UP000216998"/>
    </source>
</evidence>
<evidence type="ECO:0000256" key="5">
    <source>
        <dbReference type="ARBA" id="ARBA00023049"/>
    </source>
</evidence>
<evidence type="ECO:0000256" key="1">
    <source>
        <dbReference type="ARBA" id="ARBA00022670"/>
    </source>
</evidence>
<keyword evidence="7" id="KW-0472">Membrane</keyword>
<dbReference type="GO" id="GO:0004222">
    <property type="term" value="F:metalloendopeptidase activity"/>
    <property type="evidence" value="ECO:0007669"/>
    <property type="project" value="InterPro"/>
</dbReference>
<proteinExistence type="inferred from homology"/>
<evidence type="ECO:0000256" key="2">
    <source>
        <dbReference type="ARBA" id="ARBA00022723"/>
    </source>
</evidence>